<dbReference type="PROSITE" id="PS51123">
    <property type="entry name" value="OMPA_2"/>
    <property type="match status" value="1"/>
</dbReference>
<feature type="domain" description="OmpA-like" evidence="6">
    <location>
        <begin position="57"/>
        <end position="173"/>
    </location>
</feature>
<dbReference type="Pfam" id="PF00691">
    <property type="entry name" value="OmpA"/>
    <property type="match status" value="1"/>
</dbReference>
<proteinExistence type="predicted"/>
<keyword evidence="2 4" id="KW-0472">Membrane</keyword>
<name>A0A1T2L3S6_9GAMM</name>
<dbReference type="GO" id="GO:0009279">
    <property type="term" value="C:cell outer membrane"/>
    <property type="evidence" value="ECO:0007669"/>
    <property type="project" value="UniProtKB-SubCell"/>
</dbReference>
<keyword evidence="8" id="KW-1185">Reference proteome</keyword>
<keyword evidence="3" id="KW-0998">Cell outer membrane</keyword>
<evidence type="ECO:0000256" key="5">
    <source>
        <dbReference type="SAM" id="SignalP"/>
    </source>
</evidence>
<dbReference type="Gene3D" id="3.30.1330.60">
    <property type="entry name" value="OmpA-like domain"/>
    <property type="match status" value="1"/>
</dbReference>
<dbReference type="CDD" id="cd07185">
    <property type="entry name" value="OmpA_C-like"/>
    <property type="match status" value="1"/>
</dbReference>
<dbReference type="Proteomes" id="UP000191110">
    <property type="component" value="Unassembled WGS sequence"/>
</dbReference>
<dbReference type="InterPro" id="IPR050330">
    <property type="entry name" value="Bact_OuterMem_StrucFunc"/>
</dbReference>
<protein>
    <recommendedName>
        <fullName evidence="6">OmpA-like domain-containing protein</fullName>
    </recommendedName>
</protein>
<keyword evidence="5" id="KW-0732">Signal</keyword>
<comment type="subcellular location">
    <subcellularLocation>
        <location evidence="1">Cell outer membrane</location>
    </subcellularLocation>
</comment>
<gene>
    <name evidence="7" type="ORF">BOW53_10410</name>
</gene>
<dbReference type="EMBL" id="MPRL01000043">
    <property type="protein sequence ID" value="OOZ39722.1"/>
    <property type="molecule type" value="Genomic_DNA"/>
</dbReference>
<dbReference type="InterPro" id="IPR036737">
    <property type="entry name" value="OmpA-like_sf"/>
</dbReference>
<evidence type="ECO:0000256" key="3">
    <source>
        <dbReference type="ARBA" id="ARBA00023237"/>
    </source>
</evidence>
<dbReference type="PRINTS" id="PR01023">
    <property type="entry name" value="NAFLGMOTY"/>
</dbReference>
<evidence type="ECO:0000256" key="1">
    <source>
        <dbReference type="ARBA" id="ARBA00004442"/>
    </source>
</evidence>
<evidence type="ECO:0000313" key="7">
    <source>
        <dbReference type="EMBL" id="OOZ39722.1"/>
    </source>
</evidence>
<sequence>MKKLALCALVCIAPIVATSAAADTRYAGDSRSVVVKNAYGECWNINKLHTNIKSCGGGVQSITLGAHALFDTNSADLKPAGKQQISNVVSKVGAGNIKSATVVGHTDSMGDAEYNRDLSDRRAMSVKRYMAGEGVSANRIKTRGRGETMPVASNDTTQGRTKNRRVEIEIVTK</sequence>
<dbReference type="AlphaFoldDB" id="A0A1T2L3S6"/>
<reference evidence="7 8" key="1">
    <citation type="submission" date="2016-11" db="EMBL/GenBank/DDBJ databases">
        <title>Mixed transmission modes and dynamic genome evolution in an obligate animal-bacterial symbiosis.</title>
        <authorList>
            <person name="Russell S.L."/>
            <person name="Corbett-Detig R.B."/>
            <person name="Cavanaugh C.M."/>
        </authorList>
    </citation>
    <scope>NUCLEOTIDE SEQUENCE [LARGE SCALE GENOMIC DNA]</scope>
    <source>
        <strain evidence="7">Sveles-Q1</strain>
    </source>
</reference>
<evidence type="ECO:0000313" key="8">
    <source>
        <dbReference type="Proteomes" id="UP000191110"/>
    </source>
</evidence>
<organism evidence="7 8">
    <name type="scientific">Solemya pervernicosa gill symbiont</name>
    <dbReference type="NCBI Taxonomy" id="642797"/>
    <lineage>
        <taxon>Bacteria</taxon>
        <taxon>Pseudomonadati</taxon>
        <taxon>Pseudomonadota</taxon>
        <taxon>Gammaproteobacteria</taxon>
        <taxon>sulfur-oxidizing symbionts</taxon>
    </lineage>
</organism>
<feature type="signal peptide" evidence="5">
    <location>
        <begin position="1"/>
        <end position="22"/>
    </location>
</feature>
<dbReference type="SUPFAM" id="SSF103088">
    <property type="entry name" value="OmpA-like"/>
    <property type="match status" value="1"/>
</dbReference>
<dbReference type="PRINTS" id="PR01021">
    <property type="entry name" value="OMPADOMAIN"/>
</dbReference>
<dbReference type="InterPro" id="IPR006665">
    <property type="entry name" value="OmpA-like"/>
</dbReference>
<dbReference type="PANTHER" id="PTHR30329">
    <property type="entry name" value="STATOR ELEMENT OF FLAGELLAR MOTOR COMPLEX"/>
    <property type="match status" value="1"/>
</dbReference>
<evidence type="ECO:0000259" key="6">
    <source>
        <dbReference type="PROSITE" id="PS51123"/>
    </source>
</evidence>
<accession>A0A1T2L3S6</accession>
<dbReference type="OrthoDB" id="9805832at2"/>
<dbReference type="PANTHER" id="PTHR30329:SF21">
    <property type="entry name" value="LIPOPROTEIN YIAD-RELATED"/>
    <property type="match status" value="1"/>
</dbReference>
<dbReference type="RefSeq" id="WP_078484021.1">
    <property type="nucleotide sequence ID" value="NZ_MPRL01000043.1"/>
</dbReference>
<evidence type="ECO:0000256" key="4">
    <source>
        <dbReference type="PROSITE-ProRule" id="PRU00473"/>
    </source>
</evidence>
<feature type="chain" id="PRO_5012730046" description="OmpA-like domain-containing protein" evidence="5">
    <location>
        <begin position="23"/>
        <end position="173"/>
    </location>
</feature>
<comment type="caution">
    <text evidence="7">The sequence shown here is derived from an EMBL/GenBank/DDBJ whole genome shotgun (WGS) entry which is preliminary data.</text>
</comment>
<evidence type="ECO:0000256" key="2">
    <source>
        <dbReference type="ARBA" id="ARBA00023136"/>
    </source>
</evidence>
<dbReference type="InterPro" id="IPR006664">
    <property type="entry name" value="OMP_bac"/>
</dbReference>